<dbReference type="PANTHER" id="PTHR33428">
    <property type="entry name" value="CHLOROPHYLLASE-2, CHLOROPLASTIC"/>
    <property type="match status" value="1"/>
</dbReference>
<proteinExistence type="predicted"/>
<accession>A0ABR4LZ27</accession>
<dbReference type="RefSeq" id="XP_070888758.1">
    <property type="nucleotide sequence ID" value="XM_071030940.1"/>
</dbReference>
<name>A0ABR4LZ27_9EURO</name>
<evidence type="ECO:0000256" key="1">
    <source>
        <dbReference type="SAM" id="SignalP"/>
    </source>
</evidence>
<keyword evidence="3" id="KW-1185">Reference proteome</keyword>
<organism evidence="2 3">
    <name type="scientific">Aspergillus lucknowensis</name>
    <dbReference type="NCBI Taxonomy" id="176173"/>
    <lineage>
        <taxon>Eukaryota</taxon>
        <taxon>Fungi</taxon>
        <taxon>Dikarya</taxon>
        <taxon>Ascomycota</taxon>
        <taxon>Pezizomycotina</taxon>
        <taxon>Eurotiomycetes</taxon>
        <taxon>Eurotiomycetidae</taxon>
        <taxon>Eurotiales</taxon>
        <taxon>Aspergillaceae</taxon>
        <taxon>Aspergillus</taxon>
        <taxon>Aspergillus subgen. Nidulantes</taxon>
    </lineage>
</organism>
<protein>
    <submittedName>
        <fullName evidence="2">Alpha/Beta hydrolase protein</fullName>
    </submittedName>
</protein>
<feature type="chain" id="PRO_5045791913" evidence="1">
    <location>
        <begin position="23"/>
        <end position="272"/>
    </location>
</feature>
<feature type="signal peptide" evidence="1">
    <location>
        <begin position="1"/>
        <end position="22"/>
    </location>
</feature>
<gene>
    <name evidence="2" type="ORF">BJX67DRAFT_370603</name>
</gene>
<dbReference type="GO" id="GO:0016787">
    <property type="term" value="F:hydrolase activity"/>
    <property type="evidence" value="ECO:0007669"/>
    <property type="project" value="UniProtKB-KW"/>
</dbReference>
<keyword evidence="2" id="KW-0378">Hydrolase</keyword>
<dbReference type="GeneID" id="98146012"/>
<sequence>MLFSKMKLPSALLLAAATLASAQPTKRAGPYPSNYYTEDGLADHTIYFPDAPPDNTSLPILIWGNGACGFDGTAFANFLTNIASYGFLVIASGVPGGQGSTTSQLMRDAIDWAVGVAGTGNYAGVDTENIAVAGQSCGGLEAYQLRDDERVTGLGIFNSGFVAGMGDDPSAISEVTKPTFYFLGGSSDIAYENGMRDYQALTGVPKWVGNYPVGHGGTYSDVDGGAFGEAAVNWLQWLLKGDTTAAEFFTGGGAEAAGWQETASEGLEGLGA</sequence>
<dbReference type="Proteomes" id="UP001610432">
    <property type="component" value="Unassembled WGS sequence"/>
</dbReference>
<dbReference type="EMBL" id="JBFXLQ010000008">
    <property type="protein sequence ID" value="KAL2869779.1"/>
    <property type="molecule type" value="Genomic_DNA"/>
</dbReference>
<dbReference type="PANTHER" id="PTHR33428:SF14">
    <property type="entry name" value="CARBOXYLESTERASE TYPE B DOMAIN-CONTAINING PROTEIN"/>
    <property type="match status" value="1"/>
</dbReference>
<reference evidence="2 3" key="1">
    <citation type="submission" date="2024-07" db="EMBL/GenBank/DDBJ databases">
        <title>Section-level genome sequencing and comparative genomics of Aspergillus sections Usti and Cavernicolus.</title>
        <authorList>
            <consortium name="Lawrence Berkeley National Laboratory"/>
            <person name="Nybo J.L."/>
            <person name="Vesth T.C."/>
            <person name="Theobald S."/>
            <person name="Frisvad J.C."/>
            <person name="Larsen T.O."/>
            <person name="Kjaerboelling I."/>
            <person name="Rothschild-Mancinelli K."/>
            <person name="Lyhne E.K."/>
            <person name="Kogle M.E."/>
            <person name="Barry K."/>
            <person name="Clum A."/>
            <person name="Na H."/>
            <person name="Ledsgaard L."/>
            <person name="Lin J."/>
            <person name="Lipzen A."/>
            <person name="Kuo A."/>
            <person name="Riley R."/>
            <person name="Mondo S."/>
            <person name="Labutti K."/>
            <person name="Haridas S."/>
            <person name="Pangalinan J."/>
            <person name="Salamov A.A."/>
            <person name="Simmons B.A."/>
            <person name="Magnuson J.K."/>
            <person name="Chen J."/>
            <person name="Drula E."/>
            <person name="Henrissat B."/>
            <person name="Wiebenga A."/>
            <person name="Lubbers R.J."/>
            <person name="Gomes A.C."/>
            <person name="Macurrencykelacurrency M.R."/>
            <person name="Stajich J."/>
            <person name="Grigoriev I.V."/>
            <person name="Mortensen U.H."/>
            <person name="De Vries R.P."/>
            <person name="Baker S.E."/>
            <person name="Andersen M.R."/>
        </authorList>
    </citation>
    <scope>NUCLEOTIDE SEQUENCE [LARGE SCALE GENOMIC DNA]</scope>
    <source>
        <strain evidence="2 3">CBS 449.75</strain>
    </source>
</reference>
<dbReference type="Gene3D" id="3.40.50.1820">
    <property type="entry name" value="alpha/beta hydrolase"/>
    <property type="match status" value="1"/>
</dbReference>
<dbReference type="SUPFAM" id="SSF53474">
    <property type="entry name" value="alpha/beta-Hydrolases"/>
    <property type="match status" value="1"/>
</dbReference>
<comment type="caution">
    <text evidence="2">The sequence shown here is derived from an EMBL/GenBank/DDBJ whole genome shotgun (WGS) entry which is preliminary data.</text>
</comment>
<keyword evidence="1" id="KW-0732">Signal</keyword>
<dbReference type="InterPro" id="IPR029058">
    <property type="entry name" value="AB_hydrolase_fold"/>
</dbReference>
<evidence type="ECO:0000313" key="3">
    <source>
        <dbReference type="Proteomes" id="UP001610432"/>
    </source>
</evidence>
<evidence type="ECO:0000313" key="2">
    <source>
        <dbReference type="EMBL" id="KAL2869779.1"/>
    </source>
</evidence>